<dbReference type="Pfam" id="PF18701">
    <property type="entry name" value="DUF5641"/>
    <property type="match status" value="1"/>
</dbReference>
<reference evidence="2" key="1">
    <citation type="submission" date="2020-08" db="EMBL/GenBank/DDBJ databases">
        <title>Multicomponent nature underlies the extraordinary mechanical properties of spider dragline silk.</title>
        <authorList>
            <person name="Kono N."/>
            <person name="Nakamura H."/>
            <person name="Mori M."/>
            <person name="Yoshida Y."/>
            <person name="Ohtoshi R."/>
            <person name="Malay A.D."/>
            <person name="Moran D.A.P."/>
            <person name="Tomita M."/>
            <person name="Numata K."/>
            <person name="Arakawa K."/>
        </authorList>
    </citation>
    <scope>NUCLEOTIDE SEQUENCE</scope>
</reference>
<evidence type="ECO:0000259" key="1">
    <source>
        <dbReference type="Pfam" id="PF18701"/>
    </source>
</evidence>
<dbReference type="PANTHER" id="PTHR47331:SF5">
    <property type="entry name" value="RIBONUCLEASE H"/>
    <property type="match status" value="1"/>
</dbReference>
<dbReference type="AlphaFoldDB" id="A0A8X6XTY7"/>
<name>A0A8X6XTY7_9ARAC</name>
<organism evidence="2 3">
    <name type="scientific">Trichonephila inaurata madagascariensis</name>
    <dbReference type="NCBI Taxonomy" id="2747483"/>
    <lineage>
        <taxon>Eukaryota</taxon>
        <taxon>Metazoa</taxon>
        <taxon>Ecdysozoa</taxon>
        <taxon>Arthropoda</taxon>
        <taxon>Chelicerata</taxon>
        <taxon>Arachnida</taxon>
        <taxon>Araneae</taxon>
        <taxon>Araneomorphae</taxon>
        <taxon>Entelegynae</taxon>
        <taxon>Araneoidea</taxon>
        <taxon>Nephilidae</taxon>
        <taxon>Trichonephila</taxon>
        <taxon>Trichonephila inaurata</taxon>
    </lineage>
</organism>
<dbReference type="Proteomes" id="UP000886998">
    <property type="component" value="Unassembled WGS sequence"/>
</dbReference>
<keyword evidence="3" id="KW-1185">Reference proteome</keyword>
<evidence type="ECO:0000313" key="3">
    <source>
        <dbReference type="Proteomes" id="UP000886998"/>
    </source>
</evidence>
<comment type="caution">
    <text evidence="2">The sequence shown here is derived from an EMBL/GenBank/DDBJ whole genome shotgun (WGS) entry which is preliminary data.</text>
</comment>
<sequence length="168" mass="19295">MFIQDTRMVGVPDLDNLDKINISKRYQYQQTLRDNLRKRFRDEYLSMLVQRPNRSEARQVKLGDIVTVGSNTKKRLDWPLGMIIGMFPGKDGCTRVVKLKTTGGEIVRPVQRLFPLELNNDDPIIFSIRDPVPSDKDIKILNSENSDCEKKTRSGKGKLLNLSVITNF</sequence>
<gene>
    <name evidence="2" type="primary">AVEN_111827_1</name>
    <name evidence="2" type="ORF">TNIN_223301</name>
</gene>
<accession>A0A8X6XTY7</accession>
<dbReference type="PANTHER" id="PTHR47331">
    <property type="entry name" value="PHD-TYPE DOMAIN-CONTAINING PROTEIN"/>
    <property type="match status" value="1"/>
</dbReference>
<dbReference type="InterPro" id="IPR040676">
    <property type="entry name" value="DUF5641"/>
</dbReference>
<dbReference type="EMBL" id="BMAV01012182">
    <property type="protein sequence ID" value="GFY58615.1"/>
    <property type="molecule type" value="Genomic_DNA"/>
</dbReference>
<dbReference type="OrthoDB" id="8958038at2759"/>
<protein>
    <submittedName>
        <fullName evidence="2">DUF5641 domain-containing protein</fullName>
    </submittedName>
</protein>
<feature type="domain" description="DUF5641" evidence="1">
    <location>
        <begin position="24"/>
        <end position="116"/>
    </location>
</feature>
<proteinExistence type="predicted"/>
<evidence type="ECO:0000313" key="2">
    <source>
        <dbReference type="EMBL" id="GFY58615.1"/>
    </source>
</evidence>